<dbReference type="CDD" id="cd04301">
    <property type="entry name" value="NAT_SF"/>
    <property type="match status" value="1"/>
</dbReference>
<feature type="compositionally biased region" description="Polar residues" evidence="1">
    <location>
        <begin position="18"/>
        <end position="37"/>
    </location>
</feature>
<dbReference type="PROSITE" id="PS51186">
    <property type="entry name" value="GNAT"/>
    <property type="match status" value="1"/>
</dbReference>
<dbReference type="InterPro" id="IPR016181">
    <property type="entry name" value="Acyl_CoA_acyltransferase"/>
</dbReference>
<evidence type="ECO:0000313" key="3">
    <source>
        <dbReference type="EMBL" id="WOB45957.1"/>
    </source>
</evidence>
<dbReference type="InterPro" id="IPR000182">
    <property type="entry name" value="GNAT_dom"/>
</dbReference>
<protein>
    <submittedName>
        <fullName evidence="3">GNAT family N-acetyltransferase</fullName>
    </submittedName>
</protein>
<dbReference type="AlphaFoldDB" id="A0AA97BNS3"/>
<feature type="region of interest" description="Disordered" evidence="1">
    <location>
        <begin position="14"/>
        <end position="37"/>
    </location>
</feature>
<dbReference type="Gene3D" id="3.40.630.30">
    <property type="match status" value="1"/>
</dbReference>
<dbReference type="KEGG" id="tog:HNI00_21730"/>
<dbReference type="EMBL" id="CP053540">
    <property type="protein sequence ID" value="WOB45957.1"/>
    <property type="molecule type" value="Genomic_DNA"/>
</dbReference>
<dbReference type="GO" id="GO:0016747">
    <property type="term" value="F:acyltransferase activity, transferring groups other than amino-acyl groups"/>
    <property type="evidence" value="ECO:0007669"/>
    <property type="project" value="InterPro"/>
</dbReference>
<reference evidence="3" key="1">
    <citation type="submission" date="2020-05" db="EMBL/GenBank/DDBJ databases">
        <authorList>
            <person name="Zhu T."/>
            <person name="Keshari N."/>
            <person name="Lu X."/>
        </authorList>
    </citation>
    <scope>NUCLEOTIDE SEQUENCE</scope>
    <source>
        <strain evidence="3">NK1-22</strain>
    </source>
</reference>
<evidence type="ECO:0000259" key="2">
    <source>
        <dbReference type="PROSITE" id="PS51186"/>
    </source>
</evidence>
<dbReference type="InterPro" id="IPR052742">
    <property type="entry name" value="Mito_N-acetyltransferase"/>
</dbReference>
<dbReference type="PANTHER" id="PTHR43138:SF1">
    <property type="entry name" value="N-ACETYLTRANSFERASE ACA1"/>
    <property type="match status" value="1"/>
</dbReference>
<gene>
    <name evidence="3" type="ORF">HNI00_21730</name>
</gene>
<feature type="domain" description="N-acetyltransferase" evidence="2">
    <location>
        <begin position="1"/>
        <end position="145"/>
    </location>
</feature>
<name>A0AA97BNS3_9CYAN</name>
<organism evidence="3">
    <name type="scientific">Thermoleptolyngbya oregonensis NK1-22</name>
    <dbReference type="NCBI Taxonomy" id="2547457"/>
    <lineage>
        <taxon>Bacteria</taxon>
        <taxon>Bacillati</taxon>
        <taxon>Cyanobacteriota</taxon>
        <taxon>Cyanophyceae</taxon>
        <taxon>Oculatellales</taxon>
        <taxon>Oculatellaceae</taxon>
        <taxon>Thermoleptolyngbya</taxon>
    </lineage>
</organism>
<dbReference type="Pfam" id="PF00583">
    <property type="entry name" value="Acetyltransf_1"/>
    <property type="match status" value="1"/>
</dbReference>
<accession>A0AA97BNS3</accession>
<evidence type="ECO:0000256" key="1">
    <source>
        <dbReference type="SAM" id="MobiDB-lite"/>
    </source>
</evidence>
<dbReference type="SUPFAM" id="SSF55729">
    <property type="entry name" value="Acyl-CoA N-acyltransferases (Nat)"/>
    <property type="match status" value="1"/>
</dbReference>
<sequence length="145" mass="15631">MLVEAISQGMSLKDPLPQNLSLDKTSTDTSPNRASPTTPALGEVLGAFYLKPNFPGWCSHICNAGFIVQPAMRGQGIGRWMAETMLAIAPTKGYTAVMFNLVFATNEPSLNLWRSLGFSTLGRVPQAARLPDGTSVDAIMLYRAL</sequence>
<dbReference type="PANTHER" id="PTHR43138">
    <property type="entry name" value="ACETYLTRANSFERASE, GNAT FAMILY"/>
    <property type="match status" value="1"/>
</dbReference>
<proteinExistence type="predicted"/>